<reference evidence="3 4" key="1">
    <citation type="submission" date="2016-09" db="EMBL/GenBank/DDBJ databases">
        <title>Complete genome sequence of the Lysinibacillus sphaericus LMG 22257, a specie of Bacillus with ureolytic activity that can effectively biodeposit calcium carbonate.</title>
        <authorList>
            <person name="Yan W."/>
        </authorList>
    </citation>
    <scope>NUCLEOTIDE SEQUENCE [LARGE SCALE GENOMIC DNA]</scope>
    <source>
        <strain evidence="3 4">LMG 22257</strain>
    </source>
</reference>
<dbReference type="EMBL" id="CP017560">
    <property type="protein sequence ID" value="AOV09067.1"/>
    <property type="molecule type" value="Genomic_DNA"/>
</dbReference>
<dbReference type="CDD" id="cd12797">
    <property type="entry name" value="M23_peptidase"/>
    <property type="match status" value="1"/>
</dbReference>
<dbReference type="InterPro" id="IPR011055">
    <property type="entry name" value="Dup_hybrid_motif"/>
</dbReference>
<feature type="transmembrane region" description="Helical" evidence="1">
    <location>
        <begin position="88"/>
        <end position="108"/>
    </location>
</feature>
<accession>A0A1D8JK31</accession>
<gene>
    <name evidence="3" type="ORF">BI350_03360</name>
</gene>
<keyword evidence="4" id="KW-1185">Reference proteome</keyword>
<feature type="transmembrane region" description="Helical" evidence="1">
    <location>
        <begin position="25"/>
        <end position="41"/>
    </location>
</feature>
<keyword evidence="1" id="KW-0812">Transmembrane</keyword>
<evidence type="ECO:0000259" key="2">
    <source>
        <dbReference type="Pfam" id="PF01551"/>
    </source>
</evidence>
<dbReference type="GO" id="GO:0004222">
    <property type="term" value="F:metalloendopeptidase activity"/>
    <property type="evidence" value="ECO:0007669"/>
    <property type="project" value="TreeGrafter"/>
</dbReference>
<evidence type="ECO:0000313" key="4">
    <source>
        <dbReference type="Proteomes" id="UP000185746"/>
    </source>
</evidence>
<proteinExistence type="predicted"/>
<sequence length="290" mass="33099">MIQFVLPITFIVMLWKEKKTSQSEWLIQLLATIMIVSWTFQTGRWDWIGYYLRYLLIIMLFIGVFLSWKKIKKLPFHIKFTQKQKTSAGIHVFLIVVFGFNNVAALIGNFTQQQAIELTFPLKDGTYYVGHGGSHTQLNYHNAYEPQQFALDIVKLNKLGTRTTGFYPKELDKYAIYGEPLYSPCDGEVLESRSNLPDWTPPDKDAEHPEGNYVALACDNTNSIVYIAHMQQDSVKVEEGDRVKVADPIGWVGNSGNTSEPHLHIHAEKDGIGIPITFNEAFLVRNNLVK</sequence>
<dbReference type="InterPro" id="IPR016047">
    <property type="entry name" value="M23ase_b-sheet_dom"/>
</dbReference>
<name>A0A1D8JK31_9BACL</name>
<dbReference type="PANTHER" id="PTHR21666:SF270">
    <property type="entry name" value="MUREIN HYDROLASE ACTIVATOR ENVC"/>
    <property type="match status" value="1"/>
</dbReference>
<dbReference type="Pfam" id="PF01551">
    <property type="entry name" value="Peptidase_M23"/>
    <property type="match status" value="1"/>
</dbReference>
<dbReference type="AlphaFoldDB" id="A0A1D8JK31"/>
<evidence type="ECO:0000256" key="1">
    <source>
        <dbReference type="SAM" id="Phobius"/>
    </source>
</evidence>
<dbReference type="PANTHER" id="PTHR21666">
    <property type="entry name" value="PEPTIDASE-RELATED"/>
    <property type="match status" value="1"/>
</dbReference>
<dbReference type="KEGG" id="surl:BI350_03360"/>
<dbReference type="Gene3D" id="2.70.70.10">
    <property type="entry name" value="Glucose Permease (Domain IIA)"/>
    <property type="match status" value="1"/>
</dbReference>
<dbReference type="InterPro" id="IPR050570">
    <property type="entry name" value="Cell_wall_metabolism_enzyme"/>
</dbReference>
<dbReference type="SUPFAM" id="SSF51261">
    <property type="entry name" value="Duplicated hybrid motif"/>
    <property type="match status" value="1"/>
</dbReference>
<keyword evidence="1" id="KW-1133">Transmembrane helix</keyword>
<feature type="transmembrane region" description="Helical" evidence="1">
    <location>
        <begin position="47"/>
        <end position="68"/>
    </location>
</feature>
<protein>
    <submittedName>
        <fullName evidence="3">Peptidase M23</fullName>
    </submittedName>
</protein>
<organism evidence="3 4">
    <name type="scientific">Sporosarcina ureilytica</name>
    <dbReference type="NCBI Taxonomy" id="298596"/>
    <lineage>
        <taxon>Bacteria</taxon>
        <taxon>Bacillati</taxon>
        <taxon>Bacillota</taxon>
        <taxon>Bacilli</taxon>
        <taxon>Bacillales</taxon>
        <taxon>Caryophanaceae</taxon>
        <taxon>Sporosarcina</taxon>
    </lineage>
</organism>
<evidence type="ECO:0000313" key="3">
    <source>
        <dbReference type="EMBL" id="AOV09067.1"/>
    </source>
</evidence>
<keyword evidence="1" id="KW-0472">Membrane</keyword>
<feature type="domain" description="M23ase beta-sheet core" evidence="2">
    <location>
        <begin position="175"/>
        <end position="271"/>
    </location>
</feature>
<dbReference type="Proteomes" id="UP000185746">
    <property type="component" value="Chromosome"/>
</dbReference>